<feature type="transmembrane region" description="Helical" evidence="7">
    <location>
        <begin position="181"/>
        <end position="202"/>
    </location>
</feature>
<comment type="caution">
    <text evidence="10">The sequence shown here is derived from an EMBL/GenBank/DDBJ whole genome shotgun (WGS) entry which is preliminary data.</text>
</comment>
<dbReference type="Proteomes" id="UP001575181">
    <property type="component" value="Unassembled WGS sequence"/>
</dbReference>
<name>A0ABV4U141_9GAMM</name>
<dbReference type="PROSITE" id="PS50929">
    <property type="entry name" value="ABC_TM1F"/>
    <property type="match status" value="1"/>
</dbReference>
<keyword evidence="11" id="KW-1185">Reference proteome</keyword>
<gene>
    <name evidence="10" type="ORF">ACERLL_17220</name>
</gene>
<dbReference type="Gene3D" id="3.40.50.300">
    <property type="entry name" value="P-loop containing nucleotide triphosphate hydrolases"/>
    <property type="match status" value="1"/>
</dbReference>
<feature type="transmembrane region" description="Helical" evidence="7">
    <location>
        <begin position="75"/>
        <end position="100"/>
    </location>
</feature>
<keyword evidence="6 7" id="KW-0472">Membrane</keyword>
<dbReference type="EMBL" id="JBGUAW010000017">
    <property type="protein sequence ID" value="MFA9462549.1"/>
    <property type="molecule type" value="Genomic_DNA"/>
</dbReference>
<dbReference type="InterPro" id="IPR003439">
    <property type="entry name" value="ABC_transporter-like_ATP-bd"/>
</dbReference>
<evidence type="ECO:0000256" key="2">
    <source>
        <dbReference type="ARBA" id="ARBA00022692"/>
    </source>
</evidence>
<dbReference type="InterPro" id="IPR027417">
    <property type="entry name" value="P-loop_NTPase"/>
</dbReference>
<dbReference type="Gene3D" id="1.20.1560.10">
    <property type="entry name" value="ABC transporter type 1, transmembrane domain"/>
    <property type="match status" value="1"/>
</dbReference>
<accession>A0ABV4U141</accession>
<comment type="subcellular location">
    <subcellularLocation>
        <location evidence="1">Cell membrane</location>
        <topology evidence="1">Multi-pass membrane protein</topology>
    </subcellularLocation>
</comment>
<evidence type="ECO:0000256" key="4">
    <source>
        <dbReference type="ARBA" id="ARBA00022840"/>
    </source>
</evidence>
<feature type="transmembrane region" description="Helical" evidence="7">
    <location>
        <begin position="156"/>
        <end position="175"/>
    </location>
</feature>
<dbReference type="SMART" id="SM00382">
    <property type="entry name" value="AAA"/>
    <property type="match status" value="1"/>
</dbReference>
<evidence type="ECO:0000256" key="5">
    <source>
        <dbReference type="ARBA" id="ARBA00022989"/>
    </source>
</evidence>
<keyword evidence="3" id="KW-0547">Nucleotide-binding</keyword>
<feature type="domain" description="ABC transporter" evidence="8">
    <location>
        <begin position="358"/>
        <end position="596"/>
    </location>
</feature>
<dbReference type="InterPro" id="IPR003593">
    <property type="entry name" value="AAA+_ATPase"/>
</dbReference>
<keyword evidence="2 7" id="KW-0812">Transmembrane</keyword>
<dbReference type="InterPro" id="IPR017871">
    <property type="entry name" value="ABC_transporter-like_CS"/>
</dbReference>
<reference evidence="10 11" key="1">
    <citation type="submission" date="2024-08" db="EMBL/GenBank/DDBJ databases">
        <title>Whole-genome sequencing of halo(alkali)philic microorganisms from hypersaline lakes.</title>
        <authorList>
            <person name="Sorokin D.Y."/>
            <person name="Merkel A.Y."/>
            <person name="Messina E."/>
            <person name="Yakimov M."/>
        </authorList>
    </citation>
    <scope>NUCLEOTIDE SEQUENCE [LARGE SCALE GENOMIC DNA]</scope>
    <source>
        <strain evidence="10 11">Cl-TMA</strain>
    </source>
</reference>
<dbReference type="PANTHER" id="PTHR24221:SF632">
    <property type="entry name" value="ATP-DEPENDENT LIPID A-CORE FLIPPASE"/>
    <property type="match status" value="1"/>
</dbReference>
<dbReference type="RefSeq" id="WP_373657338.1">
    <property type="nucleotide sequence ID" value="NZ_JBGUAW010000017.1"/>
</dbReference>
<dbReference type="GO" id="GO:0005524">
    <property type="term" value="F:ATP binding"/>
    <property type="evidence" value="ECO:0007669"/>
    <property type="project" value="UniProtKB-KW"/>
</dbReference>
<dbReference type="PROSITE" id="PS50893">
    <property type="entry name" value="ABC_TRANSPORTER_2"/>
    <property type="match status" value="1"/>
</dbReference>
<proteinExistence type="predicted"/>
<evidence type="ECO:0000313" key="11">
    <source>
        <dbReference type="Proteomes" id="UP001575181"/>
    </source>
</evidence>
<feature type="transmembrane region" description="Helical" evidence="7">
    <location>
        <begin position="21"/>
        <end position="45"/>
    </location>
</feature>
<evidence type="ECO:0000259" key="8">
    <source>
        <dbReference type="PROSITE" id="PS50893"/>
    </source>
</evidence>
<evidence type="ECO:0000256" key="3">
    <source>
        <dbReference type="ARBA" id="ARBA00022741"/>
    </source>
</evidence>
<feature type="transmembrane region" description="Helical" evidence="7">
    <location>
        <begin position="266"/>
        <end position="285"/>
    </location>
</feature>
<evidence type="ECO:0000256" key="1">
    <source>
        <dbReference type="ARBA" id="ARBA00004651"/>
    </source>
</evidence>
<protein>
    <submittedName>
        <fullName evidence="10">ABC transporter ATP-binding protein</fullName>
    </submittedName>
</protein>
<dbReference type="SUPFAM" id="SSF52540">
    <property type="entry name" value="P-loop containing nucleoside triphosphate hydrolases"/>
    <property type="match status" value="1"/>
</dbReference>
<feature type="domain" description="ABC transmembrane type-1" evidence="9">
    <location>
        <begin position="60"/>
        <end position="299"/>
    </location>
</feature>
<dbReference type="PANTHER" id="PTHR24221">
    <property type="entry name" value="ATP-BINDING CASSETTE SUB-FAMILY B"/>
    <property type="match status" value="1"/>
</dbReference>
<dbReference type="InterPro" id="IPR011527">
    <property type="entry name" value="ABC1_TM_dom"/>
</dbReference>
<dbReference type="SUPFAM" id="SSF90123">
    <property type="entry name" value="ABC transporter transmembrane region"/>
    <property type="match status" value="1"/>
</dbReference>
<evidence type="ECO:0000256" key="7">
    <source>
        <dbReference type="SAM" id="Phobius"/>
    </source>
</evidence>
<evidence type="ECO:0000259" key="9">
    <source>
        <dbReference type="PROSITE" id="PS50929"/>
    </source>
</evidence>
<dbReference type="Pfam" id="PF00005">
    <property type="entry name" value="ABC_tran"/>
    <property type="match status" value="1"/>
</dbReference>
<evidence type="ECO:0000256" key="6">
    <source>
        <dbReference type="ARBA" id="ARBA00023136"/>
    </source>
</evidence>
<evidence type="ECO:0000313" key="10">
    <source>
        <dbReference type="EMBL" id="MFA9462549.1"/>
    </source>
</evidence>
<dbReference type="InterPro" id="IPR036640">
    <property type="entry name" value="ABC1_TM_sf"/>
</dbReference>
<sequence>MLAVYRKVLELLTPREKRQGILVLGVVTGMAVLEVAGVASVMPFLSVMANPKAIDTNEALAWLFSVLGYESRERFLVFLGVGAFFLVFFSGMFRIFAHYVMNRYIQMRRHSISKRLLETYLRQSYAFFLDRNSGDMAKGILSEVDQLIANVFQPGILAMAYAVVAIAILLLLLAMDPLLSLGVAAFIGGLYALIYSAVRGFLERIGSERAEANRKRFTTAGEVLGGIKVIKLLGRESAYLTRFSPVSAQFSRNMATNDTLGQAPKFLIEAVAIGGILALAVVLMATRDDIGEVFPILGLYAFAGYKLLPAAQNIYNGIAKLRFGAAAVETVHQDLQQRTFLASIRRQSQNPLTPKREVRLENISFTYSNGPGYALKGINLTIPVETTVGLVGGTGAGKTTLVDIVLGLLRPTEGQVVIDGTPVTDENLGAWQQALGYVPQEIFLSDATILENIAFGVSREEIDWEAVERSARMAQVHEFITQELPQGYKTEVGERGVRLSGGQRQRIGIARALYHDPEVLVLDEATSALDNVTERAVMEAVHNLHEQKTVILIAHRLSTVQNCDLIYLLEEGQVAGRGTYQNLLQENLSFRAMVTSAK</sequence>
<organism evidence="10 11">
    <name type="scientific">Thiohalorhabdus methylotrophus</name>
    <dbReference type="NCBI Taxonomy" id="3242694"/>
    <lineage>
        <taxon>Bacteria</taxon>
        <taxon>Pseudomonadati</taxon>
        <taxon>Pseudomonadota</taxon>
        <taxon>Gammaproteobacteria</taxon>
        <taxon>Thiohalorhabdales</taxon>
        <taxon>Thiohalorhabdaceae</taxon>
        <taxon>Thiohalorhabdus</taxon>
    </lineage>
</organism>
<dbReference type="InterPro" id="IPR039421">
    <property type="entry name" value="Type_1_exporter"/>
</dbReference>
<dbReference type="PROSITE" id="PS00211">
    <property type="entry name" value="ABC_TRANSPORTER_1"/>
    <property type="match status" value="1"/>
</dbReference>
<keyword evidence="4 10" id="KW-0067">ATP-binding</keyword>
<dbReference type="Pfam" id="PF00664">
    <property type="entry name" value="ABC_membrane"/>
    <property type="match status" value="1"/>
</dbReference>
<keyword evidence="5 7" id="KW-1133">Transmembrane helix</keyword>